<evidence type="ECO:0000259" key="1">
    <source>
        <dbReference type="Pfam" id="PF13191"/>
    </source>
</evidence>
<dbReference type="InterPro" id="IPR036388">
    <property type="entry name" value="WH-like_DNA-bd_sf"/>
</dbReference>
<dbReference type="InterPro" id="IPR027417">
    <property type="entry name" value="P-loop_NTPase"/>
</dbReference>
<dbReference type="InterPro" id="IPR019734">
    <property type="entry name" value="TPR_rpt"/>
</dbReference>
<dbReference type="Pfam" id="PF13191">
    <property type="entry name" value="AAA_16"/>
    <property type="match status" value="1"/>
</dbReference>
<keyword evidence="3" id="KW-1185">Reference proteome</keyword>
<dbReference type="OrthoDB" id="32799at2"/>
<protein>
    <submittedName>
        <fullName evidence="2">AAA ATPase domain protein</fullName>
    </submittedName>
</protein>
<dbReference type="SUPFAM" id="SSF48452">
    <property type="entry name" value="TPR-like"/>
    <property type="match status" value="2"/>
</dbReference>
<dbReference type="Gene3D" id="1.10.10.10">
    <property type="entry name" value="Winged helix-like DNA-binding domain superfamily/Winged helix DNA-binding domain"/>
    <property type="match status" value="1"/>
</dbReference>
<dbReference type="GO" id="GO:0006355">
    <property type="term" value="P:regulation of DNA-templated transcription"/>
    <property type="evidence" value="ECO:0007669"/>
    <property type="project" value="TreeGrafter"/>
</dbReference>
<sequence length="1035" mass="114777">MRQEIITQLRRHLKAVLSRRPGRALWLWGEPGVGKTFTAQTLLRETSCKSLSLHATLPDRALVLSLPRPPRRPAWSEAQRQRLMHSQYVPLATLVDTLAATMSALAPFVLHLEDLHEASPERLELVQKLAQVVLRLRGVGLVVTSRSEPLEPFKGYRLEPLSQAESDQLLRAEAAHELPQEGLEWVFSRAKGNPLFTLEFWRYLSRQGYFWSDGRHWHWRKPSDDFVPVSVEALIGRVLSDLVEAPDLQAALEARAILPSRLHDDAFEALWSRVADVDSQTLSHIQRLLNQKGVLQQGRFAHPLIQEVLQREIPAWRKQAYARRALVALAGQPEEAACFIEMAHLEPEEALGLLEAAAQSAEARGNRPGQARWLAEAVKYSSSLEQAGRAFEAAQLLKAMNPTRAIQMAEIAASATLPNPEAVLLLAELLAVQGHIREAEASLRRLPRSEDGALRWWETQIYVLGQGGRWQQAIELWNQQPGYQARARPRIRLEVGSCLAFLNKLDEAQHILEELPSLHSLPPAIQLAVLNLQGQIQTYRGCHAQALKSEERFIALAKSMGSAQAAISGLINHASTHSALGLRSQAKACLQEARILSLQSGETMRHAVVQLRLADMLADEGEFEQAEALLLEAQGLLYQHHQVQWQAESHLKLARLYLTWQPPHGPILALKHAQSALRLARASRDVKFLASSLAYLSRAHSQAGNPAAALEVAQECLALCTGEGIKQADAYFAYGLALEANGRLAEALEAIRAASAQQHERKLAERFALEADRISANLEDARKRYEWFVSQGLLGLARLASRYFPVLAGPSQARHESPLQSGLCLKVLGPVELEQGGQPITYRGKKRLELLCYLLEARIAGRAEVSGLELADALYPAAEEVRARATLKQQVHLIRMTLGPEAIQSTPSGYALGAIRSDAEEFLQRGDARLWRGPYLEHLCEGWHGGVREALTQALYAEAGALLESEPKEASRLAQILLAMEPYDTGFLQLSLQAVRRCGSPKAATRLYKEAQERFLEVGEVLPGLEAFLQTAPPA</sequence>
<organism evidence="2 3">
    <name type="scientific">Calidithermus roseus</name>
    <dbReference type="NCBI Taxonomy" id="1644118"/>
    <lineage>
        <taxon>Bacteria</taxon>
        <taxon>Thermotogati</taxon>
        <taxon>Deinococcota</taxon>
        <taxon>Deinococci</taxon>
        <taxon>Thermales</taxon>
        <taxon>Thermaceae</taxon>
        <taxon>Calidithermus</taxon>
    </lineage>
</organism>
<dbReference type="EMBL" id="QWLA01000002">
    <property type="protein sequence ID" value="RIH89596.1"/>
    <property type="molecule type" value="Genomic_DNA"/>
</dbReference>
<dbReference type="InterPro" id="IPR011990">
    <property type="entry name" value="TPR-like_helical_dom_sf"/>
</dbReference>
<dbReference type="SUPFAM" id="SSF52540">
    <property type="entry name" value="P-loop containing nucleoside triphosphate hydrolases"/>
    <property type="match status" value="1"/>
</dbReference>
<dbReference type="InterPro" id="IPR041664">
    <property type="entry name" value="AAA_16"/>
</dbReference>
<name>A0A399F1M5_9DEIN</name>
<dbReference type="RefSeq" id="WP_119275561.1">
    <property type="nucleotide sequence ID" value="NZ_QWLA01000002.1"/>
</dbReference>
<gene>
    <name evidence="2" type="ORF">Mrose_00184</name>
</gene>
<dbReference type="Gene3D" id="3.40.50.300">
    <property type="entry name" value="P-loop containing nucleotide triphosphate hydrolases"/>
    <property type="match status" value="1"/>
</dbReference>
<dbReference type="GO" id="GO:0003677">
    <property type="term" value="F:DNA binding"/>
    <property type="evidence" value="ECO:0007669"/>
    <property type="project" value="TreeGrafter"/>
</dbReference>
<dbReference type="PANTHER" id="PTHR35807:SF1">
    <property type="entry name" value="TRANSCRIPTIONAL REGULATOR REDD"/>
    <property type="match status" value="1"/>
</dbReference>
<evidence type="ECO:0000313" key="3">
    <source>
        <dbReference type="Proteomes" id="UP000265341"/>
    </source>
</evidence>
<accession>A0A399F1M5</accession>
<proteinExistence type="predicted"/>
<dbReference type="PANTHER" id="PTHR35807">
    <property type="entry name" value="TRANSCRIPTIONAL REGULATOR REDD-RELATED"/>
    <property type="match status" value="1"/>
</dbReference>
<dbReference type="AlphaFoldDB" id="A0A399F1M5"/>
<feature type="domain" description="Orc1-like AAA ATPase" evidence="1">
    <location>
        <begin position="1"/>
        <end position="132"/>
    </location>
</feature>
<dbReference type="Proteomes" id="UP000265341">
    <property type="component" value="Unassembled WGS sequence"/>
</dbReference>
<dbReference type="SMART" id="SM00028">
    <property type="entry name" value="TPR"/>
    <property type="match status" value="3"/>
</dbReference>
<dbReference type="InterPro" id="IPR051677">
    <property type="entry name" value="AfsR-DnrI-RedD_regulator"/>
</dbReference>
<evidence type="ECO:0000313" key="2">
    <source>
        <dbReference type="EMBL" id="RIH89596.1"/>
    </source>
</evidence>
<reference evidence="2 3" key="1">
    <citation type="submission" date="2018-08" db="EMBL/GenBank/DDBJ databases">
        <title>Meiothermus roseus NBRC 110900 genome sequencing project.</title>
        <authorList>
            <person name="Da Costa M.S."/>
            <person name="Albuquerque L."/>
            <person name="Raposo P."/>
            <person name="Froufe H.J.C."/>
            <person name="Barroso C.S."/>
            <person name="Egas C."/>
        </authorList>
    </citation>
    <scope>NUCLEOTIDE SEQUENCE [LARGE SCALE GENOMIC DNA]</scope>
    <source>
        <strain evidence="2 3">NBRC 110900</strain>
    </source>
</reference>
<dbReference type="Gene3D" id="1.25.40.10">
    <property type="entry name" value="Tetratricopeptide repeat domain"/>
    <property type="match status" value="1"/>
</dbReference>
<comment type="caution">
    <text evidence="2">The sequence shown here is derived from an EMBL/GenBank/DDBJ whole genome shotgun (WGS) entry which is preliminary data.</text>
</comment>